<feature type="region of interest" description="Disordered" evidence="1">
    <location>
        <begin position="393"/>
        <end position="449"/>
    </location>
</feature>
<dbReference type="Pfam" id="PF00211">
    <property type="entry name" value="Guanylate_cyc"/>
    <property type="match status" value="1"/>
</dbReference>
<feature type="compositionally biased region" description="Low complexity" evidence="1">
    <location>
        <begin position="113"/>
        <end position="122"/>
    </location>
</feature>
<feature type="compositionally biased region" description="Basic and acidic residues" evidence="1">
    <location>
        <begin position="687"/>
        <end position="696"/>
    </location>
</feature>
<comment type="caution">
    <text evidence="3">The sequence shown here is derived from an EMBL/GenBank/DDBJ whole genome shotgun (WGS) entry which is preliminary data.</text>
</comment>
<feature type="compositionally biased region" description="Polar residues" evidence="1">
    <location>
        <begin position="411"/>
        <end position="422"/>
    </location>
</feature>
<organism evidence="3 4">
    <name type="scientific">Kipferlia bialata</name>
    <dbReference type="NCBI Taxonomy" id="797122"/>
    <lineage>
        <taxon>Eukaryota</taxon>
        <taxon>Metamonada</taxon>
        <taxon>Carpediemonas-like organisms</taxon>
        <taxon>Kipferlia</taxon>
    </lineage>
</organism>
<feature type="compositionally biased region" description="Low complexity" evidence="1">
    <location>
        <begin position="66"/>
        <end position="82"/>
    </location>
</feature>
<feature type="compositionally biased region" description="Basic and acidic residues" evidence="1">
    <location>
        <begin position="87"/>
        <end position="104"/>
    </location>
</feature>
<sequence>MTLTQSQAEVNRYIHSIYAALYPSGDGSLRDSSKEVLSHLSAPSSMQGSATRPLRSLAMTPMGTPANANASGTASGTGTTGSKAKRGKTEKQNHEMVRMFEKWYPDNIDGPSTTETTATTTTKTEEQAETAMLMQRREREREREREKGARAETPHARRSPHRQSTRDGVIEDVRTSLISTLEGDLQPPKAAFPVNGIDPSQTPPGEGIEESSSVARFAREEEYEIMKRHEIEFFPLMLYAKLDIVGFTKYCTDHGGGVVSILNILFSAFDEVVADFATAGVVKVKTIGDAYELMRPFTHEELQGSTLAGVVAAVGSMAEASFRLVQCAQEVFSSLQSPLNIRCGVALGPGFGAVLGRYRVSYDIFGLAPARARVMEELSPVGKVTVSRNVYDVLRGRKRRQRKTATRQTGNPTQPTSSTSIMPHTHGHTHAHAHGHAHGQVEAPTQAQTQVDVETPAHPTPDGEGVPRSRSRFIFGDTVSVNPTVRKQTATFLAFSQKLLEERLLSRTDGVAFDKAFNNHAARCRVGYTPPMPANMLSTTLPRLSIPQGPHPQLPATRSPFKVLHKDGKASPSAIRASTAHLPALSPIPERNQQQREGEKEREKERERVRREQRKQRERERERESDGSEEDLEVYPSFHEASKTSRPASARASPLPVVTRSSGTLSPPRLSRGPTTVLSPLGGVHIHTREGSKESERVEGIVLLDIRNLEDDDILE</sequence>
<protein>
    <recommendedName>
        <fullName evidence="2">Guanylate cyclase domain-containing protein</fullName>
    </recommendedName>
</protein>
<feature type="compositionally biased region" description="Basic residues" evidence="1">
    <location>
        <begin position="425"/>
        <end position="437"/>
    </location>
</feature>
<feature type="compositionally biased region" description="Polar residues" evidence="1">
    <location>
        <begin position="41"/>
        <end position="50"/>
    </location>
</feature>
<feature type="compositionally biased region" description="Basic and acidic residues" evidence="1">
    <location>
        <begin position="28"/>
        <end position="37"/>
    </location>
</feature>
<dbReference type="InterPro" id="IPR001054">
    <property type="entry name" value="A/G_cyclase"/>
</dbReference>
<feature type="region of interest" description="Disordered" evidence="1">
    <location>
        <begin position="194"/>
        <end position="213"/>
    </location>
</feature>
<dbReference type="PANTHER" id="PTHR45655:SF13">
    <property type="entry name" value="SOLUBLE GUANYLATE CYCLASE GCY-32-RELATED"/>
    <property type="match status" value="1"/>
</dbReference>
<feature type="region of interest" description="Disordered" evidence="1">
    <location>
        <begin position="580"/>
        <end position="696"/>
    </location>
</feature>
<feature type="domain" description="Guanylate cyclase" evidence="2">
    <location>
        <begin position="243"/>
        <end position="376"/>
    </location>
</feature>
<evidence type="ECO:0000259" key="2">
    <source>
        <dbReference type="PROSITE" id="PS50125"/>
    </source>
</evidence>
<feature type="compositionally biased region" description="Basic and acidic residues" evidence="1">
    <location>
        <begin position="135"/>
        <end position="155"/>
    </location>
</feature>
<evidence type="ECO:0000313" key="4">
    <source>
        <dbReference type="Proteomes" id="UP000265618"/>
    </source>
</evidence>
<dbReference type="GO" id="GO:0004383">
    <property type="term" value="F:guanylate cyclase activity"/>
    <property type="evidence" value="ECO:0007669"/>
    <property type="project" value="TreeGrafter"/>
</dbReference>
<dbReference type="InterPro" id="IPR029787">
    <property type="entry name" value="Nucleotide_cyclase"/>
</dbReference>
<dbReference type="SUPFAM" id="SSF55073">
    <property type="entry name" value="Nucleotide cyclase"/>
    <property type="match status" value="1"/>
</dbReference>
<dbReference type="GO" id="GO:0070482">
    <property type="term" value="P:response to oxygen levels"/>
    <property type="evidence" value="ECO:0007669"/>
    <property type="project" value="TreeGrafter"/>
</dbReference>
<evidence type="ECO:0000256" key="1">
    <source>
        <dbReference type="SAM" id="MobiDB-lite"/>
    </source>
</evidence>
<gene>
    <name evidence="3" type="ORF">KIPB_007383</name>
</gene>
<dbReference type="GO" id="GO:0019934">
    <property type="term" value="P:cGMP-mediated signaling"/>
    <property type="evidence" value="ECO:0007669"/>
    <property type="project" value="TreeGrafter"/>
</dbReference>
<proteinExistence type="predicted"/>
<feature type="region of interest" description="Disordered" evidence="1">
    <location>
        <begin position="28"/>
        <end position="167"/>
    </location>
</feature>
<dbReference type="OrthoDB" id="6127067at2759"/>
<feature type="compositionally biased region" description="Basic residues" evidence="1">
    <location>
        <begin position="396"/>
        <end position="405"/>
    </location>
</feature>
<name>A0A9K3CYH0_9EUKA</name>
<dbReference type="GO" id="GO:0008074">
    <property type="term" value="C:guanylate cyclase complex, soluble"/>
    <property type="evidence" value="ECO:0007669"/>
    <property type="project" value="TreeGrafter"/>
</dbReference>
<evidence type="ECO:0000313" key="3">
    <source>
        <dbReference type="EMBL" id="GIQ85674.1"/>
    </source>
</evidence>
<dbReference type="SMART" id="SM00044">
    <property type="entry name" value="CYCc"/>
    <property type="match status" value="1"/>
</dbReference>
<dbReference type="AlphaFoldDB" id="A0A9K3CYH0"/>
<feature type="compositionally biased region" description="Basic and acidic residues" evidence="1">
    <location>
        <begin position="593"/>
        <end position="626"/>
    </location>
</feature>
<dbReference type="PANTHER" id="PTHR45655">
    <property type="entry name" value="GUANYLATE CYCLASE SOLUBLE SUBUNIT BETA-2"/>
    <property type="match status" value="1"/>
</dbReference>
<dbReference type="CDD" id="cd07302">
    <property type="entry name" value="CHD"/>
    <property type="match status" value="1"/>
</dbReference>
<dbReference type="Proteomes" id="UP000265618">
    <property type="component" value="Unassembled WGS sequence"/>
</dbReference>
<dbReference type="EMBL" id="BDIP01002071">
    <property type="protein sequence ID" value="GIQ85674.1"/>
    <property type="molecule type" value="Genomic_DNA"/>
</dbReference>
<dbReference type="PROSITE" id="PS50125">
    <property type="entry name" value="GUANYLATE_CYCLASE_2"/>
    <property type="match status" value="1"/>
</dbReference>
<keyword evidence="4" id="KW-1185">Reference proteome</keyword>
<reference evidence="3 4" key="1">
    <citation type="journal article" date="2018" name="PLoS ONE">
        <title>The draft genome of Kipferlia bialata reveals reductive genome evolution in fornicate parasites.</title>
        <authorList>
            <person name="Tanifuji G."/>
            <person name="Takabayashi S."/>
            <person name="Kume K."/>
            <person name="Takagi M."/>
            <person name="Nakayama T."/>
            <person name="Kamikawa R."/>
            <person name="Inagaki Y."/>
            <person name="Hashimoto T."/>
        </authorList>
    </citation>
    <scope>NUCLEOTIDE SEQUENCE [LARGE SCALE GENOMIC DNA]</scope>
    <source>
        <strain evidence="3">NY0173</strain>
    </source>
</reference>
<dbReference type="Gene3D" id="3.30.70.1230">
    <property type="entry name" value="Nucleotide cyclase"/>
    <property type="match status" value="1"/>
</dbReference>
<accession>A0A9K3CYH0</accession>